<dbReference type="PROSITE" id="PS50987">
    <property type="entry name" value="HTH_ARSR_2"/>
    <property type="match status" value="1"/>
</dbReference>
<dbReference type="InterPro" id="IPR001845">
    <property type="entry name" value="HTH_ArsR_DNA-bd_dom"/>
</dbReference>
<dbReference type="GO" id="GO:0003700">
    <property type="term" value="F:DNA-binding transcription factor activity"/>
    <property type="evidence" value="ECO:0007669"/>
    <property type="project" value="InterPro"/>
</dbReference>
<feature type="domain" description="HTH arsR-type" evidence="4">
    <location>
        <begin position="7"/>
        <end position="95"/>
    </location>
</feature>
<dbReference type="EMBL" id="JANCLT010000002">
    <property type="protein sequence ID" value="MCP8967724.1"/>
    <property type="molecule type" value="Genomic_DNA"/>
</dbReference>
<evidence type="ECO:0000313" key="5">
    <source>
        <dbReference type="EMBL" id="MCP8967724.1"/>
    </source>
</evidence>
<dbReference type="InterPro" id="IPR036388">
    <property type="entry name" value="WH-like_DNA-bd_sf"/>
</dbReference>
<evidence type="ECO:0000313" key="6">
    <source>
        <dbReference type="Proteomes" id="UP001156102"/>
    </source>
</evidence>
<keyword evidence="1" id="KW-0805">Transcription regulation</keyword>
<dbReference type="InterPro" id="IPR036390">
    <property type="entry name" value="WH_DNA-bd_sf"/>
</dbReference>
<dbReference type="SUPFAM" id="SSF46785">
    <property type="entry name" value="Winged helix' DNA-binding domain"/>
    <property type="match status" value="1"/>
</dbReference>
<accession>A0AA41X2I5</accession>
<evidence type="ECO:0000256" key="2">
    <source>
        <dbReference type="ARBA" id="ARBA00023125"/>
    </source>
</evidence>
<sequence length="95" mass="10804">MMEEYYAAEIQYVEGADILKALGHPIRLHLVNLLLKEGKANVKTLHTKLDLPQSTVSLHLAKLRYHNLVKGTRSGLEMYYEIADERISKIIKSIG</sequence>
<proteinExistence type="predicted"/>
<dbReference type="Pfam" id="PF01022">
    <property type="entry name" value="HTH_5"/>
    <property type="match status" value="1"/>
</dbReference>
<keyword evidence="2" id="KW-0238">DNA-binding</keyword>
<keyword evidence="3" id="KW-0804">Transcription</keyword>
<protein>
    <submittedName>
        <fullName evidence="5">Metalloregulator ArsR/SmtB family transcription factor</fullName>
    </submittedName>
</protein>
<dbReference type="NCBIfam" id="NF033788">
    <property type="entry name" value="HTH_metalloreg"/>
    <property type="match status" value="1"/>
</dbReference>
<name>A0AA41X2I5_9BACI</name>
<dbReference type="RefSeq" id="WP_254757642.1">
    <property type="nucleotide sequence ID" value="NZ_JANCLT010000002.1"/>
</dbReference>
<dbReference type="GO" id="GO:0003677">
    <property type="term" value="F:DNA binding"/>
    <property type="evidence" value="ECO:0007669"/>
    <property type="project" value="UniProtKB-KW"/>
</dbReference>
<keyword evidence="6" id="KW-1185">Reference proteome</keyword>
<gene>
    <name evidence="5" type="ORF">NK662_04120</name>
</gene>
<dbReference type="PRINTS" id="PR00778">
    <property type="entry name" value="HTHARSR"/>
</dbReference>
<organism evidence="5 6">
    <name type="scientific">Ectobacillus ponti</name>
    <dbReference type="NCBI Taxonomy" id="2961894"/>
    <lineage>
        <taxon>Bacteria</taxon>
        <taxon>Bacillati</taxon>
        <taxon>Bacillota</taxon>
        <taxon>Bacilli</taxon>
        <taxon>Bacillales</taxon>
        <taxon>Bacillaceae</taxon>
        <taxon>Ectobacillus</taxon>
    </lineage>
</organism>
<dbReference type="PANTHER" id="PTHR33154:SF28">
    <property type="entry name" value="HTH-TYPE TRANSCRIPTIONAL REGULATOR YGAV-RELATED"/>
    <property type="match status" value="1"/>
</dbReference>
<dbReference type="Proteomes" id="UP001156102">
    <property type="component" value="Unassembled WGS sequence"/>
</dbReference>
<dbReference type="InterPro" id="IPR011991">
    <property type="entry name" value="ArsR-like_HTH"/>
</dbReference>
<dbReference type="Gene3D" id="1.10.10.10">
    <property type="entry name" value="Winged helix-like DNA-binding domain superfamily/Winged helix DNA-binding domain"/>
    <property type="match status" value="1"/>
</dbReference>
<dbReference type="InterPro" id="IPR051081">
    <property type="entry name" value="HTH_MetalResp_TranReg"/>
</dbReference>
<reference evidence="5" key="1">
    <citation type="submission" date="2022-07" db="EMBL/GenBank/DDBJ databases">
        <authorList>
            <person name="Li W.-J."/>
            <person name="Deng Q.-Q."/>
        </authorList>
    </citation>
    <scope>NUCLEOTIDE SEQUENCE</scope>
    <source>
        <strain evidence="5">SYSU M60031</strain>
    </source>
</reference>
<evidence type="ECO:0000256" key="1">
    <source>
        <dbReference type="ARBA" id="ARBA00023015"/>
    </source>
</evidence>
<comment type="caution">
    <text evidence="5">The sequence shown here is derived from an EMBL/GenBank/DDBJ whole genome shotgun (WGS) entry which is preliminary data.</text>
</comment>
<dbReference type="CDD" id="cd00090">
    <property type="entry name" value="HTH_ARSR"/>
    <property type="match status" value="1"/>
</dbReference>
<dbReference type="PANTHER" id="PTHR33154">
    <property type="entry name" value="TRANSCRIPTIONAL REGULATOR, ARSR FAMILY"/>
    <property type="match status" value="1"/>
</dbReference>
<dbReference type="SMART" id="SM00418">
    <property type="entry name" value="HTH_ARSR"/>
    <property type="match status" value="1"/>
</dbReference>
<evidence type="ECO:0000256" key="3">
    <source>
        <dbReference type="ARBA" id="ARBA00023163"/>
    </source>
</evidence>
<evidence type="ECO:0000259" key="4">
    <source>
        <dbReference type="PROSITE" id="PS50987"/>
    </source>
</evidence>
<dbReference type="AlphaFoldDB" id="A0AA41X2I5"/>